<comment type="similarity">
    <text evidence="1">Belongs to the LysR transcriptional regulatory family.</text>
</comment>
<proteinExistence type="inferred from homology"/>
<keyword evidence="5" id="KW-0804">Transcription</keyword>
<dbReference type="InterPro" id="IPR036388">
    <property type="entry name" value="WH-like_DNA-bd_sf"/>
</dbReference>
<feature type="domain" description="HTH lysR-type" evidence="6">
    <location>
        <begin position="1"/>
        <end position="58"/>
    </location>
</feature>
<dbReference type="GO" id="GO:0003677">
    <property type="term" value="F:DNA binding"/>
    <property type="evidence" value="ECO:0007669"/>
    <property type="project" value="UniProtKB-KW"/>
</dbReference>
<evidence type="ECO:0000313" key="8">
    <source>
        <dbReference type="Proteomes" id="UP000199628"/>
    </source>
</evidence>
<dbReference type="FunFam" id="1.10.10.10:FF:000001">
    <property type="entry name" value="LysR family transcriptional regulator"/>
    <property type="match status" value="1"/>
</dbReference>
<dbReference type="GO" id="GO:2000142">
    <property type="term" value="P:regulation of DNA-templated transcription initiation"/>
    <property type="evidence" value="ECO:0007669"/>
    <property type="project" value="TreeGrafter"/>
</dbReference>
<dbReference type="PRINTS" id="PR00039">
    <property type="entry name" value="HTHLYSR"/>
</dbReference>
<keyword evidence="4" id="KW-0010">Activator</keyword>
<dbReference type="EMBL" id="FMZV01000006">
    <property type="protein sequence ID" value="SDD26604.1"/>
    <property type="molecule type" value="Genomic_DNA"/>
</dbReference>
<dbReference type="Gene3D" id="3.40.190.10">
    <property type="entry name" value="Periplasmic binding protein-like II"/>
    <property type="match status" value="2"/>
</dbReference>
<dbReference type="SUPFAM" id="SSF46785">
    <property type="entry name" value="Winged helix' DNA-binding domain"/>
    <property type="match status" value="1"/>
</dbReference>
<evidence type="ECO:0000256" key="3">
    <source>
        <dbReference type="ARBA" id="ARBA00023125"/>
    </source>
</evidence>
<dbReference type="STRING" id="639004.SAMN04488239_10660"/>
<dbReference type="InterPro" id="IPR000847">
    <property type="entry name" value="LysR_HTH_N"/>
</dbReference>
<dbReference type="Pfam" id="PF03466">
    <property type="entry name" value="LysR_substrate"/>
    <property type="match status" value="1"/>
</dbReference>
<organism evidence="7 8">
    <name type="scientific">Ruegeria marina</name>
    <dbReference type="NCBI Taxonomy" id="639004"/>
    <lineage>
        <taxon>Bacteria</taxon>
        <taxon>Pseudomonadati</taxon>
        <taxon>Pseudomonadota</taxon>
        <taxon>Alphaproteobacteria</taxon>
        <taxon>Rhodobacterales</taxon>
        <taxon>Roseobacteraceae</taxon>
        <taxon>Ruegeria</taxon>
    </lineage>
</organism>
<evidence type="ECO:0000313" key="7">
    <source>
        <dbReference type="EMBL" id="SDD26604.1"/>
    </source>
</evidence>
<keyword evidence="8" id="KW-1185">Reference proteome</keyword>
<gene>
    <name evidence="7" type="ORF">SAMN04488239_10660</name>
</gene>
<reference evidence="8" key="1">
    <citation type="submission" date="2016-10" db="EMBL/GenBank/DDBJ databases">
        <authorList>
            <person name="Varghese N."/>
            <person name="Submissions S."/>
        </authorList>
    </citation>
    <scope>NUCLEOTIDE SEQUENCE [LARGE SCALE GENOMIC DNA]</scope>
    <source>
        <strain evidence="8">CGMCC 1.9108</strain>
    </source>
</reference>
<dbReference type="Gene3D" id="1.10.10.10">
    <property type="entry name" value="Winged helix-like DNA-binding domain superfamily/Winged helix DNA-binding domain"/>
    <property type="match status" value="1"/>
</dbReference>
<accession>A0A1G6TCM2</accession>
<keyword evidence="3" id="KW-0238">DNA-binding</keyword>
<dbReference type="SUPFAM" id="SSF53850">
    <property type="entry name" value="Periplasmic binding protein-like II"/>
    <property type="match status" value="1"/>
</dbReference>
<dbReference type="InterPro" id="IPR036390">
    <property type="entry name" value="WH_DNA-bd_sf"/>
</dbReference>
<dbReference type="Proteomes" id="UP000199628">
    <property type="component" value="Unassembled WGS sequence"/>
</dbReference>
<evidence type="ECO:0000256" key="5">
    <source>
        <dbReference type="ARBA" id="ARBA00023163"/>
    </source>
</evidence>
<sequence length="313" mass="34396">MDIRQLRYFVAIAEEGSLSAAAQRVNVAQPSLSQHVIALERELDVTLLDRSPRGVSLTESGEVLLSHAREVIAALERTRAAVRESGSEPQGEVSFGLPSSIAMVLSVPLAETVRLELPKVRLRAIDAMSGFIKTWLEDQSIDLGMLYDIASVGHLSHRQLMTEELHFFSAPDAWPFHSRAGSPVRFADLAEVELVLPSPHHGLRSMIDRFARGQGVSLNVATEMDALAQIKIMVSRSSGYTILAPAAAIDFVERGELIMAPIVKPAMVRPVYLVRNPARPVTRASLELERITLEVIRDLVARGIWQAFDPAAR</sequence>
<protein>
    <submittedName>
        <fullName evidence="7">LysR family transcriptional regulator, nitrogen assimilation regulatory protein</fullName>
    </submittedName>
</protein>
<dbReference type="GO" id="GO:0003700">
    <property type="term" value="F:DNA-binding transcription factor activity"/>
    <property type="evidence" value="ECO:0007669"/>
    <property type="project" value="InterPro"/>
</dbReference>
<dbReference type="OrthoDB" id="8479357at2"/>
<dbReference type="RefSeq" id="WP_093030742.1">
    <property type="nucleotide sequence ID" value="NZ_FMZV01000006.1"/>
</dbReference>
<evidence type="ECO:0000256" key="2">
    <source>
        <dbReference type="ARBA" id="ARBA00023015"/>
    </source>
</evidence>
<name>A0A1G6TCM2_9RHOB</name>
<dbReference type="Pfam" id="PF00126">
    <property type="entry name" value="HTH_1"/>
    <property type="match status" value="1"/>
</dbReference>
<dbReference type="PANTHER" id="PTHR30293:SF0">
    <property type="entry name" value="NITROGEN ASSIMILATION REGULATORY PROTEIN NAC"/>
    <property type="match status" value="1"/>
</dbReference>
<dbReference type="InterPro" id="IPR005119">
    <property type="entry name" value="LysR_subst-bd"/>
</dbReference>
<evidence type="ECO:0000256" key="4">
    <source>
        <dbReference type="ARBA" id="ARBA00023159"/>
    </source>
</evidence>
<keyword evidence="2" id="KW-0805">Transcription regulation</keyword>
<dbReference type="PROSITE" id="PS50931">
    <property type="entry name" value="HTH_LYSR"/>
    <property type="match status" value="1"/>
</dbReference>
<evidence type="ECO:0000259" key="6">
    <source>
        <dbReference type="PROSITE" id="PS50931"/>
    </source>
</evidence>
<dbReference type="AlphaFoldDB" id="A0A1G6TCM2"/>
<evidence type="ECO:0000256" key="1">
    <source>
        <dbReference type="ARBA" id="ARBA00009437"/>
    </source>
</evidence>
<dbReference type="PANTHER" id="PTHR30293">
    <property type="entry name" value="TRANSCRIPTIONAL REGULATORY PROTEIN NAC-RELATED"/>
    <property type="match status" value="1"/>
</dbReference>